<feature type="non-terminal residue" evidence="2">
    <location>
        <position position="1"/>
    </location>
</feature>
<keyword evidence="3" id="KW-1185">Reference proteome</keyword>
<proteinExistence type="predicted"/>
<reference evidence="2 3" key="2">
    <citation type="journal article" date="2013" name="Plant Cell Physiol.">
        <title>Rice Annotation Project Database (RAP-DB): an integrative and interactive database for rice genomics.</title>
        <authorList>
            <person name="Sakai H."/>
            <person name="Lee S.S."/>
            <person name="Tanaka T."/>
            <person name="Numa H."/>
            <person name="Kim J."/>
            <person name="Kawahara Y."/>
            <person name="Wakimoto H."/>
            <person name="Yang C.C."/>
            <person name="Iwamoto M."/>
            <person name="Abe T."/>
            <person name="Yamada Y."/>
            <person name="Muto A."/>
            <person name="Inokuchi H."/>
            <person name="Ikemura T."/>
            <person name="Matsumoto T."/>
            <person name="Sasaki T."/>
            <person name="Itoh T."/>
        </authorList>
    </citation>
    <scope>NUCLEOTIDE SEQUENCE [LARGE SCALE GENOMIC DNA]</scope>
    <source>
        <strain evidence="3">cv. Nipponbare</strain>
    </source>
</reference>
<dbReference type="Proteomes" id="UP000059680">
    <property type="component" value="Chromosome 2"/>
</dbReference>
<gene>
    <name evidence="2" type="ordered locus">Os02g0799400</name>
    <name evidence="2" type="ORF">OSNPB_020799400</name>
</gene>
<dbReference type="PaxDb" id="39947-A0A0P0VQW0"/>
<accession>A0A0P0VQW0</accession>
<name>A0A0P0VQW0_ORYSJ</name>
<evidence type="ECO:0000313" key="3">
    <source>
        <dbReference type="Proteomes" id="UP000059680"/>
    </source>
</evidence>
<feature type="region of interest" description="Disordered" evidence="1">
    <location>
        <begin position="41"/>
        <end position="74"/>
    </location>
</feature>
<dbReference type="EMBL" id="AP014958">
    <property type="protein sequence ID" value="BAS81395.1"/>
    <property type="molecule type" value="Genomic_DNA"/>
</dbReference>
<reference evidence="3" key="1">
    <citation type="journal article" date="2005" name="Nature">
        <title>The map-based sequence of the rice genome.</title>
        <authorList>
            <consortium name="International rice genome sequencing project (IRGSP)"/>
            <person name="Matsumoto T."/>
            <person name="Wu J."/>
            <person name="Kanamori H."/>
            <person name="Katayose Y."/>
            <person name="Fujisawa M."/>
            <person name="Namiki N."/>
            <person name="Mizuno H."/>
            <person name="Yamamoto K."/>
            <person name="Antonio B.A."/>
            <person name="Baba T."/>
            <person name="Sakata K."/>
            <person name="Nagamura Y."/>
            <person name="Aoki H."/>
            <person name="Arikawa K."/>
            <person name="Arita K."/>
            <person name="Bito T."/>
            <person name="Chiden Y."/>
            <person name="Fujitsuka N."/>
            <person name="Fukunaka R."/>
            <person name="Hamada M."/>
            <person name="Harada C."/>
            <person name="Hayashi A."/>
            <person name="Hijishita S."/>
            <person name="Honda M."/>
            <person name="Hosokawa S."/>
            <person name="Ichikawa Y."/>
            <person name="Idonuma A."/>
            <person name="Iijima M."/>
            <person name="Ikeda M."/>
            <person name="Ikeno M."/>
            <person name="Ito K."/>
            <person name="Ito S."/>
            <person name="Ito T."/>
            <person name="Ito Y."/>
            <person name="Ito Y."/>
            <person name="Iwabuchi A."/>
            <person name="Kamiya K."/>
            <person name="Karasawa W."/>
            <person name="Kurita K."/>
            <person name="Katagiri S."/>
            <person name="Kikuta A."/>
            <person name="Kobayashi H."/>
            <person name="Kobayashi N."/>
            <person name="Machita K."/>
            <person name="Maehara T."/>
            <person name="Masukawa M."/>
            <person name="Mizubayashi T."/>
            <person name="Mukai Y."/>
            <person name="Nagasaki H."/>
            <person name="Nagata Y."/>
            <person name="Naito S."/>
            <person name="Nakashima M."/>
            <person name="Nakama Y."/>
            <person name="Nakamichi Y."/>
            <person name="Nakamura M."/>
            <person name="Meguro A."/>
            <person name="Negishi M."/>
            <person name="Ohta I."/>
            <person name="Ohta T."/>
            <person name="Okamoto M."/>
            <person name="Ono N."/>
            <person name="Saji S."/>
            <person name="Sakaguchi M."/>
            <person name="Sakai K."/>
            <person name="Shibata M."/>
            <person name="Shimokawa T."/>
            <person name="Song J."/>
            <person name="Takazaki Y."/>
            <person name="Terasawa K."/>
            <person name="Tsugane M."/>
            <person name="Tsuji K."/>
            <person name="Ueda S."/>
            <person name="Waki K."/>
            <person name="Yamagata H."/>
            <person name="Yamamoto M."/>
            <person name="Yamamoto S."/>
            <person name="Yamane H."/>
            <person name="Yoshiki S."/>
            <person name="Yoshihara R."/>
            <person name="Yukawa K."/>
            <person name="Zhong H."/>
            <person name="Yano M."/>
            <person name="Yuan Q."/>
            <person name="Ouyang S."/>
            <person name="Liu J."/>
            <person name="Jones K.M."/>
            <person name="Gansberger K."/>
            <person name="Moffat K."/>
            <person name="Hill J."/>
            <person name="Bera J."/>
            <person name="Fadrosh D."/>
            <person name="Jin S."/>
            <person name="Johri S."/>
            <person name="Kim M."/>
            <person name="Overton L."/>
            <person name="Reardon M."/>
            <person name="Tsitrin T."/>
            <person name="Vuong H."/>
            <person name="Weaver B."/>
            <person name="Ciecko A."/>
            <person name="Tallon L."/>
            <person name="Jackson J."/>
            <person name="Pai G."/>
            <person name="Aken S.V."/>
            <person name="Utterback T."/>
            <person name="Reidmuller S."/>
            <person name="Feldblyum T."/>
            <person name="Hsiao J."/>
            <person name="Zismann V."/>
            <person name="Iobst S."/>
            <person name="de Vazeille A.R."/>
            <person name="Buell C.R."/>
            <person name="Ying K."/>
            <person name="Li Y."/>
            <person name="Lu T."/>
            <person name="Huang Y."/>
            <person name="Zhao Q."/>
            <person name="Feng Q."/>
            <person name="Zhang L."/>
            <person name="Zhu J."/>
            <person name="Weng Q."/>
            <person name="Mu J."/>
            <person name="Lu Y."/>
            <person name="Fan D."/>
            <person name="Liu Y."/>
            <person name="Guan J."/>
            <person name="Zhang Y."/>
            <person name="Yu S."/>
            <person name="Liu X."/>
            <person name="Zhang Y."/>
            <person name="Hong G."/>
            <person name="Han B."/>
            <person name="Choisne N."/>
            <person name="Demange N."/>
            <person name="Orjeda G."/>
            <person name="Samain S."/>
            <person name="Cattolico L."/>
            <person name="Pelletier E."/>
            <person name="Couloux A."/>
            <person name="Segurens B."/>
            <person name="Wincker P."/>
            <person name="D'Hont A."/>
            <person name="Scarpelli C."/>
            <person name="Weissenbach J."/>
            <person name="Salanoubat M."/>
            <person name="Quetier F."/>
            <person name="Yu Y."/>
            <person name="Kim H.R."/>
            <person name="Rambo T."/>
            <person name="Currie J."/>
            <person name="Collura K."/>
            <person name="Luo M."/>
            <person name="Yang T."/>
            <person name="Ammiraju J.S.S."/>
            <person name="Engler F."/>
            <person name="Soderlund C."/>
            <person name="Wing R.A."/>
            <person name="Palmer L.E."/>
            <person name="de la Bastide M."/>
            <person name="Spiegel L."/>
            <person name="Nascimento L."/>
            <person name="Zutavern T."/>
            <person name="O'Shaughnessy A."/>
            <person name="Dike S."/>
            <person name="Dedhia N."/>
            <person name="Preston R."/>
            <person name="Balija V."/>
            <person name="McCombie W.R."/>
            <person name="Chow T."/>
            <person name="Chen H."/>
            <person name="Chung M."/>
            <person name="Chen C."/>
            <person name="Shaw J."/>
            <person name="Wu H."/>
            <person name="Hsiao K."/>
            <person name="Chao Y."/>
            <person name="Chu M."/>
            <person name="Cheng C."/>
            <person name="Hour A."/>
            <person name="Lee P."/>
            <person name="Lin S."/>
            <person name="Lin Y."/>
            <person name="Liou J."/>
            <person name="Liu S."/>
            <person name="Hsing Y."/>
            <person name="Raghuvanshi S."/>
            <person name="Mohanty A."/>
            <person name="Bharti A.K."/>
            <person name="Gaur A."/>
            <person name="Gupta V."/>
            <person name="Kumar D."/>
            <person name="Ravi V."/>
            <person name="Vij S."/>
            <person name="Kapur A."/>
            <person name="Khurana P."/>
            <person name="Khurana P."/>
            <person name="Khurana J.P."/>
            <person name="Tyagi A.K."/>
            <person name="Gaikwad K."/>
            <person name="Singh A."/>
            <person name="Dalal V."/>
            <person name="Srivastava S."/>
            <person name="Dixit A."/>
            <person name="Pal A.K."/>
            <person name="Ghazi I.A."/>
            <person name="Yadav M."/>
            <person name="Pandit A."/>
            <person name="Bhargava A."/>
            <person name="Sureshbabu K."/>
            <person name="Batra K."/>
            <person name="Sharma T.R."/>
            <person name="Mohapatra T."/>
            <person name="Singh N.K."/>
            <person name="Messing J."/>
            <person name="Nelson A.B."/>
            <person name="Fuks G."/>
            <person name="Kavchok S."/>
            <person name="Keizer G."/>
            <person name="Linton E."/>
            <person name="Llaca V."/>
            <person name="Song R."/>
            <person name="Tanyolac B."/>
            <person name="Young S."/>
            <person name="Ho-Il K."/>
            <person name="Hahn J.H."/>
            <person name="Sangsakoo G."/>
            <person name="Vanavichit A."/>
            <person name="de Mattos Luiz.A.T."/>
            <person name="Zimmer P.D."/>
            <person name="Malone G."/>
            <person name="Dellagostin O."/>
            <person name="de Oliveira A.C."/>
            <person name="Bevan M."/>
            <person name="Bancroft I."/>
            <person name="Minx P."/>
            <person name="Cordum H."/>
            <person name="Wilson R."/>
            <person name="Cheng Z."/>
            <person name="Jin W."/>
            <person name="Jiang J."/>
            <person name="Leong S.A."/>
            <person name="Iwama H."/>
            <person name="Gojobori T."/>
            <person name="Itoh T."/>
            <person name="Niimura Y."/>
            <person name="Fujii Y."/>
            <person name="Habara T."/>
            <person name="Sakai H."/>
            <person name="Sato Y."/>
            <person name="Wilson G."/>
            <person name="Kumar K."/>
            <person name="McCouch S."/>
            <person name="Juretic N."/>
            <person name="Hoen D."/>
            <person name="Wright S."/>
            <person name="Bruskiewich R."/>
            <person name="Bureau T."/>
            <person name="Miyao A."/>
            <person name="Hirochika H."/>
            <person name="Nishikawa T."/>
            <person name="Kadowaki K."/>
            <person name="Sugiura M."/>
            <person name="Burr B."/>
            <person name="Sasaki T."/>
        </authorList>
    </citation>
    <scope>NUCLEOTIDE SEQUENCE [LARGE SCALE GENOMIC DNA]</scope>
    <source>
        <strain evidence="3">cv. Nipponbare</strain>
    </source>
</reference>
<dbReference type="Gramene" id="Os02t0799400-01">
    <property type="protein sequence ID" value="Os02t0799400-01"/>
    <property type="gene ID" value="Os02g0799400"/>
</dbReference>
<evidence type="ECO:0000256" key="1">
    <source>
        <dbReference type="SAM" id="MobiDB-lite"/>
    </source>
</evidence>
<evidence type="ECO:0000313" key="2">
    <source>
        <dbReference type="EMBL" id="BAS81395.1"/>
    </source>
</evidence>
<dbReference type="AlphaFoldDB" id="A0A0P0VQW0"/>
<organism evidence="2 3">
    <name type="scientific">Oryza sativa subsp. japonica</name>
    <name type="common">Rice</name>
    <dbReference type="NCBI Taxonomy" id="39947"/>
    <lineage>
        <taxon>Eukaryota</taxon>
        <taxon>Viridiplantae</taxon>
        <taxon>Streptophyta</taxon>
        <taxon>Embryophyta</taxon>
        <taxon>Tracheophyta</taxon>
        <taxon>Spermatophyta</taxon>
        <taxon>Magnoliopsida</taxon>
        <taxon>Liliopsida</taxon>
        <taxon>Poales</taxon>
        <taxon>Poaceae</taxon>
        <taxon>BOP clade</taxon>
        <taxon>Oryzoideae</taxon>
        <taxon>Oryzeae</taxon>
        <taxon>Oryzinae</taxon>
        <taxon>Oryza</taxon>
        <taxon>Oryza sativa</taxon>
    </lineage>
</organism>
<dbReference type="InParanoid" id="A0A0P0VQW0"/>
<protein>
    <submittedName>
        <fullName evidence="2">Os02g0799400 protein</fullName>
    </submittedName>
</protein>
<reference evidence="2 3" key="3">
    <citation type="journal article" date="2013" name="Rice">
        <title>Improvement of the Oryza sativa Nipponbare reference genome using next generation sequence and optical map data.</title>
        <authorList>
            <person name="Kawahara Y."/>
            <person name="de la Bastide M."/>
            <person name="Hamilton J.P."/>
            <person name="Kanamori H."/>
            <person name="McCombie W.R."/>
            <person name="Ouyang S."/>
            <person name="Schwartz D.C."/>
            <person name="Tanaka T."/>
            <person name="Wu J."/>
            <person name="Zhou S."/>
            <person name="Childs K.L."/>
            <person name="Davidson R.M."/>
            <person name="Lin H."/>
            <person name="Quesada-Ocampo L."/>
            <person name="Vaillancourt B."/>
            <person name="Sakai H."/>
            <person name="Lee S.S."/>
            <person name="Kim J."/>
            <person name="Numa H."/>
            <person name="Itoh T."/>
            <person name="Buell C.R."/>
            <person name="Matsumoto T."/>
        </authorList>
    </citation>
    <scope>NUCLEOTIDE SEQUENCE [LARGE SCALE GENOMIC DNA]</scope>
    <source>
        <strain evidence="3">cv. Nipponbare</strain>
    </source>
</reference>
<sequence>AASRAASTREAVVTPFAHPKLVRHIFPDQLVPDLRRIFLSRTNPSHSPLNQTPLKMGSSCSIPSHPSNQTQTLP</sequence>